<evidence type="ECO:0000313" key="1">
    <source>
        <dbReference type="EMBL" id="QGG48043.1"/>
    </source>
</evidence>
<dbReference type="KEGG" id="hcv:FTV88_1945"/>
<reference evidence="2" key="1">
    <citation type="submission" date="2019-11" db="EMBL/GenBank/DDBJ databases">
        <title>Genome sequence of Heliorestis convoluta strain HH, an alkaliphilic and minimalistic phototrophic bacterium from a soda lake in Egypt.</title>
        <authorList>
            <person name="Dewey E.D."/>
            <person name="Stokes L.M."/>
            <person name="Burchell B.M."/>
            <person name="Shaffer K.N."/>
            <person name="Huntington A.M."/>
            <person name="Baker J.M."/>
            <person name="Nadendla S."/>
            <person name="Giglio M.G."/>
            <person name="Touchman J.W."/>
            <person name="Blankenship R.E."/>
            <person name="Madigan M.T."/>
            <person name="Sattley W.M."/>
        </authorList>
    </citation>
    <scope>NUCLEOTIDE SEQUENCE [LARGE SCALE GENOMIC DNA]</scope>
    <source>
        <strain evidence="2">HH</strain>
    </source>
</reference>
<dbReference type="EMBL" id="CP045875">
    <property type="protein sequence ID" value="QGG48043.1"/>
    <property type="molecule type" value="Genomic_DNA"/>
</dbReference>
<protein>
    <submittedName>
        <fullName evidence="1">Uncharacterized protein</fullName>
    </submittedName>
</protein>
<evidence type="ECO:0000313" key="2">
    <source>
        <dbReference type="Proteomes" id="UP000366051"/>
    </source>
</evidence>
<keyword evidence="2" id="KW-1185">Reference proteome</keyword>
<gene>
    <name evidence="1" type="ORF">FTV88_1945</name>
</gene>
<accession>A0A5Q2N2F1</accession>
<proteinExistence type="predicted"/>
<sequence>MEIYQTVTSKLLVYIKAWFVVYPNYCHEYGRDPEDFEIKNEKTYYQVFESVDDVVLTFPNLRSDIVDTLIMNACPIEYLEI</sequence>
<organism evidence="1 2">
    <name type="scientific">Heliorestis convoluta</name>
    <dbReference type="NCBI Taxonomy" id="356322"/>
    <lineage>
        <taxon>Bacteria</taxon>
        <taxon>Bacillati</taxon>
        <taxon>Bacillota</taxon>
        <taxon>Clostridia</taxon>
        <taxon>Eubacteriales</taxon>
        <taxon>Heliobacteriaceae</taxon>
        <taxon>Heliorestis</taxon>
    </lineage>
</organism>
<dbReference type="RefSeq" id="WP_153725310.1">
    <property type="nucleotide sequence ID" value="NZ_CP045875.1"/>
</dbReference>
<name>A0A5Q2N2F1_9FIRM</name>
<dbReference type="Proteomes" id="UP000366051">
    <property type="component" value="Chromosome"/>
</dbReference>
<dbReference type="AlphaFoldDB" id="A0A5Q2N2F1"/>